<evidence type="ECO:0000313" key="3">
    <source>
        <dbReference type="Proteomes" id="UP000777438"/>
    </source>
</evidence>
<proteinExistence type="predicted"/>
<name>A0A9P8W8K3_9HYPO</name>
<dbReference type="AlphaFoldDB" id="A0A9P8W8K3"/>
<dbReference type="Proteomes" id="UP000777438">
    <property type="component" value="Unassembled WGS sequence"/>
</dbReference>
<organism evidence="2 3">
    <name type="scientific">Thelonectria olida</name>
    <dbReference type="NCBI Taxonomy" id="1576542"/>
    <lineage>
        <taxon>Eukaryota</taxon>
        <taxon>Fungi</taxon>
        <taxon>Dikarya</taxon>
        <taxon>Ascomycota</taxon>
        <taxon>Pezizomycotina</taxon>
        <taxon>Sordariomycetes</taxon>
        <taxon>Hypocreomycetidae</taxon>
        <taxon>Hypocreales</taxon>
        <taxon>Nectriaceae</taxon>
        <taxon>Thelonectria</taxon>
    </lineage>
</organism>
<comment type="caution">
    <text evidence="2">The sequence shown here is derived from an EMBL/GenBank/DDBJ whole genome shotgun (WGS) entry which is preliminary data.</text>
</comment>
<dbReference type="Pfam" id="PF24809">
    <property type="entry name" value="DUF7708"/>
    <property type="match status" value="1"/>
</dbReference>
<protein>
    <recommendedName>
        <fullName evidence="1">DUF7708 domain-containing protein</fullName>
    </recommendedName>
</protein>
<dbReference type="InterPro" id="IPR056125">
    <property type="entry name" value="DUF7708"/>
</dbReference>
<dbReference type="EMBL" id="JAGPYM010000009">
    <property type="protein sequence ID" value="KAH6890684.1"/>
    <property type="molecule type" value="Genomic_DNA"/>
</dbReference>
<keyword evidence="3" id="KW-1185">Reference proteome</keyword>
<dbReference type="OrthoDB" id="61900at2759"/>
<gene>
    <name evidence="2" type="ORF">B0T10DRAFT_486439</name>
</gene>
<evidence type="ECO:0000313" key="2">
    <source>
        <dbReference type="EMBL" id="KAH6890684.1"/>
    </source>
</evidence>
<accession>A0A9P8W8K3</accession>
<feature type="domain" description="DUF7708" evidence="1">
    <location>
        <begin position="83"/>
        <end position="226"/>
    </location>
</feature>
<sequence>MLSISTSVQPVAVPQFSSGRDIANEAFSDALNYLELEFSGNVEALAWLKKVKSTTMDDLLETTQQVEAKYRQSAQKKNGFMKVVHGLSVRVMHYGQVLDTLAQHHPEYVALAWGMVKFILMGVINHGKLVTQFSQALSTIADVLPRANLSAELYQTDQMENTVAKMYAHILLFLKRAMKWYHAGQAGRALAGLFKPYELSFKDTVEQIVECAKAIDDIASISNKVEVRQIGEITRDHRLKLTGIEDKLQGLTATVGNVLQCLRGNSTKINEIYIDMKFIKPRIGDMHFKDMLDVLKPDTLPEHSLRKHKSIVCRASSGRNRNQNVTNILQAVGQWISSSQSSLLILQAQPRARVRVKEIATEVIGLLRPKSKHVIWYLSNINADQDGAACATEVFRNLVFQLVKLTPDFVSSSPDNFNLAKLSASHSEEEWLGLLCQILRQLPACFVIIEAEDVWRNEGRSGGFTEILVRLSRHLDENGTSAKLLVVSYNRSWQGDGNSTRVIEVAEESRIPVPRGLRRSFRGRRGGIGRRA</sequence>
<evidence type="ECO:0000259" key="1">
    <source>
        <dbReference type="Pfam" id="PF24809"/>
    </source>
</evidence>
<reference evidence="2 3" key="1">
    <citation type="journal article" date="2021" name="Nat. Commun.">
        <title>Genetic determinants of endophytism in the Arabidopsis root mycobiome.</title>
        <authorList>
            <person name="Mesny F."/>
            <person name="Miyauchi S."/>
            <person name="Thiergart T."/>
            <person name="Pickel B."/>
            <person name="Atanasova L."/>
            <person name="Karlsson M."/>
            <person name="Huettel B."/>
            <person name="Barry K.W."/>
            <person name="Haridas S."/>
            <person name="Chen C."/>
            <person name="Bauer D."/>
            <person name="Andreopoulos W."/>
            <person name="Pangilinan J."/>
            <person name="LaButti K."/>
            <person name="Riley R."/>
            <person name="Lipzen A."/>
            <person name="Clum A."/>
            <person name="Drula E."/>
            <person name="Henrissat B."/>
            <person name="Kohler A."/>
            <person name="Grigoriev I.V."/>
            <person name="Martin F.M."/>
            <person name="Hacquard S."/>
        </authorList>
    </citation>
    <scope>NUCLEOTIDE SEQUENCE [LARGE SCALE GENOMIC DNA]</scope>
    <source>
        <strain evidence="2 3">MPI-CAGE-CH-0241</strain>
    </source>
</reference>